<reference evidence="1" key="1">
    <citation type="submission" date="2022-10" db="EMBL/GenBank/DDBJ databases">
        <title>Complete Genome of Trichothecium roseum strain YXFP-22015, a Plant Pathogen Isolated from Citrus.</title>
        <authorList>
            <person name="Wang Y."/>
            <person name="Zhu L."/>
        </authorList>
    </citation>
    <scope>NUCLEOTIDE SEQUENCE</scope>
    <source>
        <strain evidence="1">YXFP-22015</strain>
    </source>
</reference>
<dbReference type="Proteomes" id="UP001163324">
    <property type="component" value="Chromosome 5"/>
</dbReference>
<gene>
    <name evidence="1" type="ORF">N3K66_005949</name>
</gene>
<accession>A0ACC0UZC2</accession>
<proteinExistence type="predicted"/>
<dbReference type="EMBL" id="CM047944">
    <property type="protein sequence ID" value="KAI9899488.1"/>
    <property type="molecule type" value="Genomic_DNA"/>
</dbReference>
<organism evidence="1 2">
    <name type="scientific">Trichothecium roseum</name>
    <dbReference type="NCBI Taxonomy" id="47278"/>
    <lineage>
        <taxon>Eukaryota</taxon>
        <taxon>Fungi</taxon>
        <taxon>Dikarya</taxon>
        <taxon>Ascomycota</taxon>
        <taxon>Pezizomycotina</taxon>
        <taxon>Sordariomycetes</taxon>
        <taxon>Hypocreomycetidae</taxon>
        <taxon>Hypocreales</taxon>
        <taxon>Hypocreales incertae sedis</taxon>
        <taxon>Trichothecium</taxon>
    </lineage>
</organism>
<evidence type="ECO:0000313" key="1">
    <source>
        <dbReference type="EMBL" id="KAI9899488.1"/>
    </source>
</evidence>
<keyword evidence="2" id="KW-1185">Reference proteome</keyword>
<sequence length="511" mass="57307">MPRAPSQAPVSGWADQDRHLFDWFRIRTSSKLPGSFISEFWTTLVLQTSLAEPAVLHAVLALGAIHRGGIIDGGAVSLPHREQSSALRHYTRAINHLKPHLASDYREKGSLRVTLIACVVFISLELLSGNFEIASLHLRNGLSILRGEQGRDEDDDDPVLRVDAHGDLIDDWLIEAFQRLQLQVQLLNGPGPAKPTIFRTVGPEVPPVRFGTFKDAWKDLEVLMNKILHEEHRGRLRHDNSSGAAGAVSADTATLYRYEQIKAGLSRWLDLYTVFRRGYHKPASTRESKALLLLVCYHNMAGIMVEASLRPDDEMVFDDFTPQFLRLLGDLIELREISKESVIAQKLKGGHGGVMETTTTMQQSLEMDMAGSIIDLGWIAPLYYLATKCRNHRIRLHAVRLLRTTSHREGMYDASSAYEVVQKVMGIEEDGFFDGLLSGQEEDFDLGVIPTEQDVRGMPALPDGRRLRRLEVLLLGTPMDRIRLMHSGVAEQGVGKVFLAEYIVKNRVWVP</sequence>
<evidence type="ECO:0000313" key="2">
    <source>
        <dbReference type="Proteomes" id="UP001163324"/>
    </source>
</evidence>
<comment type="caution">
    <text evidence="1">The sequence shown here is derived from an EMBL/GenBank/DDBJ whole genome shotgun (WGS) entry which is preliminary data.</text>
</comment>
<protein>
    <submittedName>
        <fullName evidence="1">Uncharacterized protein</fullName>
    </submittedName>
</protein>
<name>A0ACC0UZC2_9HYPO</name>